<evidence type="ECO:0000313" key="2">
    <source>
        <dbReference type="EMBL" id="KKN75381.1"/>
    </source>
</evidence>
<proteinExistence type="predicted"/>
<dbReference type="AlphaFoldDB" id="A0A0F9VPJ6"/>
<gene>
    <name evidence="2" type="ORF">LCGC14_0381250</name>
</gene>
<keyword evidence="1" id="KW-1133">Transmembrane helix</keyword>
<accession>A0A0F9VPJ6</accession>
<sequence length="762" mass="79998">MRVASSLTIAATLLLASTDVGLAQEISVPDIFNGTGDDRSNTFFNLIFGDLFPGPAANNRTVISLLMLSFNILFLAVGALFLLYNIFQGTLDSAHEGIVLGQKSTIWVPIRILTAFALLIPLDNGYNGIQHGVSYVVRAGTAAGSFFWNQTADLIVSDEVPIVGTDYVGSDARFLQQLWRMEFCRAAYNFEVSKGGDLQLVSGGTWSDLAPAPATPLIDAYTPQIMTYSTPTITSACGSVTLPPATAALKRISSSTNMDTINTSMRALIDTLRTDMRGSAEAVVAKISARDPIVAGDFPNLAAMMVRLRQQHSAIVGPIVNPGALSTLVQTESGTPISQQIRSIGSDGSGALSAPTAIAGDLKTGGWMMAGSYYMLISKISGDANAVAGMFPTATPGTLISTTLNGGVQNTLATELGRSYWFQSNADRDAQKILAGIGASYNASVSAWNEAAANAGLREFITERAYAGDDASSPENFLPPPTNLLKGIQLLAPDTITVDPMIGLMAYASTFLTYAVVAIGVLATASAVPLFGSIPATLASLTSGLFQIGIFAAIFVGFVLPYLPAVIWLIAILAFMLLVIEAVFAAPLWAVAMLSMDGHGISSNISRKGWSLLLMLFLTPLLMVFGFLLGMVLFRIAAFSLNGMLFAALSSQMAADPGAFGVLSQFLTMAVLTVFVGLLYVVIIDWSFSLINVFPARVFKWIDGIGDDLGAGTAMTARAVGAGGAYQAGAVAGGTLSQAGNIGLANNRARPRQLGNKAAKDK</sequence>
<keyword evidence="1" id="KW-0812">Transmembrane</keyword>
<reference evidence="2" key="1">
    <citation type="journal article" date="2015" name="Nature">
        <title>Complex archaea that bridge the gap between prokaryotes and eukaryotes.</title>
        <authorList>
            <person name="Spang A."/>
            <person name="Saw J.H."/>
            <person name="Jorgensen S.L."/>
            <person name="Zaremba-Niedzwiedzka K."/>
            <person name="Martijn J."/>
            <person name="Lind A.E."/>
            <person name="van Eijk R."/>
            <person name="Schleper C."/>
            <person name="Guy L."/>
            <person name="Ettema T.J."/>
        </authorList>
    </citation>
    <scope>NUCLEOTIDE SEQUENCE</scope>
</reference>
<dbReference type="EMBL" id="LAZR01000311">
    <property type="protein sequence ID" value="KKN75381.1"/>
    <property type="molecule type" value="Genomic_DNA"/>
</dbReference>
<name>A0A0F9VPJ6_9ZZZZ</name>
<dbReference type="InterPro" id="IPR027628">
    <property type="entry name" value="DotA_TraY"/>
</dbReference>
<evidence type="ECO:0008006" key="3">
    <source>
        <dbReference type="Google" id="ProtNLM"/>
    </source>
</evidence>
<feature type="transmembrane region" description="Helical" evidence="1">
    <location>
        <begin position="511"/>
        <end position="531"/>
    </location>
</feature>
<feature type="transmembrane region" description="Helical" evidence="1">
    <location>
        <begin position="658"/>
        <end position="683"/>
    </location>
</feature>
<feature type="transmembrane region" description="Helical" evidence="1">
    <location>
        <begin position="612"/>
        <end position="638"/>
    </location>
</feature>
<feature type="transmembrane region" description="Helical" evidence="1">
    <location>
        <begin position="62"/>
        <end position="84"/>
    </location>
</feature>
<comment type="caution">
    <text evidence="2">The sequence shown here is derived from an EMBL/GenBank/DDBJ whole genome shotgun (WGS) entry which is preliminary data.</text>
</comment>
<feature type="transmembrane region" description="Helical" evidence="1">
    <location>
        <begin position="566"/>
        <end position="591"/>
    </location>
</feature>
<organism evidence="2">
    <name type="scientific">marine sediment metagenome</name>
    <dbReference type="NCBI Taxonomy" id="412755"/>
    <lineage>
        <taxon>unclassified sequences</taxon>
        <taxon>metagenomes</taxon>
        <taxon>ecological metagenomes</taxon>
    </lineage>
</organism>
<dbReference type="NCBIfam" id="TIGR04346">
    <property type="entry name" value="DotA_TraY"/>
    <property type="match status" value="1"/>
</dbReference>
<keyword evidence="1" id="KW-0472">Membrane</keyword>
<evidence type="ECO:0000256" key="1">
    <source>
        <dbReference type="SAM" id="Phobius"/>
    </source>
</evidence>
<feature type="transmembrane region" description="Helical" evidence="1">
    <location>
        <begin position="538"/>
        <end position="560"/>
    </location>
</feature>
<protein>
    <recommendedName>
        <fullName evidence="3">DotA/TraY family protein</fullName>
    </recommendedName>
</protein>